<keyword evidence="6" id="KW-0460">Magnesium</keyword>
<evidence type="ECO:0000256" key="6">
    <source>
        <dbReference type="ARBA" id="ARBA00022842"/>
    </source>
</evidence>
<dbReference type="EMBL" id="RWKW01000055">
    <property type="protein sequence ID" value="RST85501.1"/>
    <property type="molecule type" value="Genomic_DNA"/>
</dbReference>
<comment type="caution">
    <text evidence="9">The sequence shown here is derived from an EMBL/GenBank/DDBJ whole genome shotgun (WGS) entry which is preliminary data.</text>
</comment>
<evidence type="ECO:0000259" key="8">
    <source>
        <dbReference type="Pfam" id="PF01850"/>
    </source>
</evidence>
<dbReference type="RefSeq" id="WP_126700851.1">
    <property type="nucleotide sequence ID" value="NZ_RWKW01000055.1"/>
</dbReference>
<dbReference type="GO" id="GO:0004518">
    <property type="term" value="F:nuclease activity"/>
    <property type="evidence" value="ECO:0007669"/>
    <property type="project" value="UniProtKB-KW"/>
</dbReference>
<evidence type="ECO:0000256" key="3">
    <source>
        <dbReference type="ARBA" id="ARBA00022722"/>
    </source>
</evidence>
<dbReference type="SUPFAM" id="SSF88723">
    <property type="entry name" value="PIN domain-like"/>
    <property type="match status" value="1"/>
</dbReference>
<organism evidence="9 10">
    <name type="scientific">Aquibium carbonis</name>
    <dbReference type="NCBI Taxonomy" id="2495581"/>
    <lineage>
        <taxon>Bacteria</taxon>
        <taxon>Pseudomonadati</taxon>
        <taxon>Pseudomonadota</taxon>
        <taxon>Alphaproteobacteria</taxon>
        <taxon>Hyphomicrobiales</taxon>
        <taxon>Phyllobacteriaceae</taxon>
        <taxon>Aquibium</taxon>
    </lineage>
</organism>
<evidence type="ECO:0000256" key="2">
    <source>
        <dbReference type="ARBA" id="ARBA00022649"/>
    </source>
</evidence>
<comment type="similarity">
    <text evidence="7">Belongs to the PINc/VapC protein family.</text>
</comment>
<feature type="domain" description="PIN" evidence="8">
    <location>
        <begin position="3"/>
        <end position="138"/>
    </location>
</feature>
<reference evidence="9 10" key="1">
    <citation type="submission" date="2018-12" db="EMBL/GenBank/DDBJ databases">
        <title>Mesorhizobium carbonis sp. nov., isolated from coal mine water.</title>
        <authorList>
            <person name="Xin W."/>
            <person name="Xu Z."/>
            <person name="Xiang F."/>
            <person name="Zhang J."/>
            <person name="Xi L."/>
            <person name="Liu J."/>
        </authorList>
    </citation>
    <scope>NUCLEOTIDE SEQUENCE [LARGE SCALE GENOMIC DNA]</scope>
    <source>
        <strain evidence="9 10">B2.3</strain>
    </source>
</reference>
<evidence type="ECO:0000256" key="1">
    <source>
        <dbReference type="ARBA" id="ARBA00001946"/>
    </source>
</evidence>
<protein>
    <submittedName>
        <fullName evidence="9">Type II toxin-antitoxin system VapC family toxin</fullName>
    </submittedName>
</protein>
<dbReference type="OrthoDB" id="9804823at2"/>
<keyword evidence="10" id="KW-1185">Reference proteome</keyword>
<keyword evidence="2" id="KW-1277">Toxin-antitoxin system</keyword>
<gene>
    <name evidence="9" type="ORF">EJC49_15550</name>
</gene>
<sequence>MFLLDTNVLSELSRSSPNPRVVTWIESAPEGSLAMSFSAVIEIQRGIANVDGRKPNKAEELRRWFEELLHSDIIFLPMDAETARLYAAMTMVPALRSFWVPDPGAKCPKLGQDLAIAASAIRHDAVIVSLDVGDFQRIHRHFTLPGVIDPEHGEWAIPVASPASATRQSPAPTT</sequence>
<evidence type="ECO:0000256" key="7">
    <source>
        <dbReference type="ARBA" id="ARBA00038093"/>
    </source>
</evidence>
<dbReference type="InterPro" id="IPR050556">
    <property type="entry name" value="Type_II_TA_system_RNase"/>
</dbReference>
<dbReference type="Pfam" id="PF01850">
    <property type="entry name" value="PIN"/>
    <property type="match status" value="1"/>
</dbReference>
<keyword evidence="3" id="KW-0540">Nuclease</keyword>
<evidence type="ECO:0000256" key="5">
    <source>
        <dbReference type="ARBA" id="ARBA00022801"/>
    </source>
</evidence>
<dbReference type="Proteomes" id="UP000278398">
    <property type="component" value="Unassembled WGS sequence"/>
</dbReference>
<keyword evidence="5" id="KW-0378">Hydrolase</keyword>
<dbReference type="Gene3D" id="3.40.50.1010">
    <property type="entry name" value="5'-nuclease"/>
    <property type="match status" value="1"/>
</dbReference>
<comment type="cofactor">
    <cofactor evidence="1">
        <name>Mg(2+)</name>
        <dbReference type="ChEBI" id="CHEBI:18420"/>
    </cofactor>
</comment>
<dbReference type="GO" id="GO:0046872">
    <property type="term" value="F:metal ion binding"/>
    <property type="evidence" value="ECO:0007669"/>
    <property type="project" value="UniProtKB-KW"/>
</dbReference>
<proteinExistence type="inferred from homology"/>
<evidence type="ECO:0000256" key="4">
    <source>
        <dbReference type="ARBA" id="ARBA00022723"/>
    </source>
</evidence>
<dbReference type="GO" id="GO:0016787">
    <property type="term" value="F:hydrolase activity"/>
    <property type="evidence" value="ECO:0007669"/>
    <property type="project" value="UniProtKB-KW"/>
</dbReference>
<dbReference type="InterPro" id="IPR002716">
    <property type="entry name" value="PIN_dom"/>
</dbReference>
<keyword evidence="4" id="KW-0479">Metal-binding</keyword>
<dbReference type="PANTHER" id="PTHR33653">
    <property type="entry name" value="RIBONUCLEASE VAPC2"/>
    <property type="match status" value="1"/>
</dbReference>
<evidence type="ECO:0000313" key="10">
    <source>
        <dbReference type="Proteomes" id="UP000278398"/>
    </source>
</evidence>
<accession>A0A3R9Y6W5</accession>
<name>A0A3R9Y6W5_9HYPH</name>
<dbReference type="InterPro" id="IPR029060">
    <property type="entry name" value="PIN-like_dom_sf"/>
</dbReference>
<dbReference type="AlphaFoldDB" id="A0A3R9Y6W5"/>
<evidence type="ECO:0000313" key="9">
    <source>
        <dbReference type="EMBL" id="RST85501.1"/>
    </source>
</evidence>
<dbReference type="PANTHER" id="PTHR33653:SF1">
    <property type="entry name" value="RIBONUCLEASE VAPC2"/>
    <property type="match status" value="1"/>
</dbReference>